<reference evidence="1" key="1">
    <citation type="journal article" date="2014" name="Front. Microbiol.">
        <title>High frequency of phylogenetically diverse reductive dehalogenase-homologous genes in deep subseafloor sedimentary metagenomes.</title>
        <authorList>
            <person name="Kawai M."/>
            <person name="Futagami T."/>
            <person name="Toyoda A."/>
            <person name="Takaki Y."/>
            <person name="Nishi S."/>
            <person name="Hori S."/>
            <person name="Arai W."/>
            <person name="Tsubouchi T."/>
            <person name="Morono Y."/>
            <person name="Uchiyama I."/>
            <person name="Ito T."/>
            <person name="Fujiyama A."/>
            <person name="Inagaki F."/>
            <person name="Takami H."/>
        </authorList>
    </citation>
    <scope>NUCLEOTIDE SEQUENCE</scope>
    <source>
        <strain evidence="1">Expedition CK06-06</strain>
    </source>
</reference>
<dbReference type="InterPro" id="IPR011048">
    <property type="entry name" value="Haem_d1_sf"/>
</dbReference>
<dbReference type="InterPro" id="IPR015943">
    <property type="entry name" value="WD40/YVTN_repeat-like_dom_sf"/>
</dbReference>
<feature type="non-terminal residue" evidence="1">
    <location>
        <position position="1"/>
    </location>
</feature>
<dbReference type="AlphaFoldDB" id="X1GI20"/>
<dbReference type="InterPro" id="IPR051200">
    <property type="entry name" value="Host-pathogen_enzymatic-act"/>
</dbReference>
<sequence>DYTATLSDPTTGVLAYDAATGAYSFTPNAEARNAAAVVGAPLDDRRVLVNFTVADQYGSYTVAVPVLIAPPDNQILRTYAADDEELDPFGPAFDKANNVVVTPDGRTIFVTNANSGIITRIDAQTGEIEQTGHLINQRPGDPAGSTLQLIVTPPGVADVAVYALGSDHQLWKFDGANDWEVTSVDLGFTANHIAVSADGKTVYFVDKVNSTTRIRTVDTATMTINPTPIAIAPDDEIAVDPRTGYLVIDNGNDGGYTVIDPATGKNVQTGSVPFDVVDYA</sequence>
<dbReference type="PANTHER" id="PTHR47197:SF3">
    <property type="entry name" value="DIHYDRO-HEME D1 DEHYDROGENASE"/>
    <property type="match status" value="1"/>
</dbReference>
<gene>
    <name evidence="1" type="ORF">S03H2_20954</name>
</gene>
<comment type="caution">
    <text evidence="1">The sequence shown here is derived from an EMBL/GenBank/DDBJ whole genome shotgun (WGS) entry which is preliminary data.</text>
</comment>
<feature type="non-terminal residue" evidence="1">
    <location>
        <position position="280"/>
    </location>
</feature>
<accession>X1GI20</accession>
<name>X1GI20_9ZZZZ</name>
<evidence type="ECO:0000313" key="1">
    <source>
        <dbReference type="EMBL" id="GAH41269.1"/>
    </source>
</evidence>
<protein>
    <recommendedName>
        <fullName evidence="2">SMP-30/Gluconolactonase/LRE-like region domain-containing protein</fullName>
    </recommendedName>
</protein>
<dbReference type="PANTHER" id="PTHR47197">
    <property type="entry name" value="PROTEIN NIRF"/>
    <property type="match status" value="1"/>
</dbReference>
<organism evidence="1">
    <name type="scientific">marine sediment metagenome</name>
    <dbReference type="NCBI Taxonomy" id="412755"/>
    <lineage>
        <taxon>unclassified sequences</taxon>
        <taxon>metagenomes</taxon>
        <taxon>ecological metagenomes</taxon>
    </lineage>
</organism>
<dbReference type="Gene3D" id="2.130.10.10">
    <property type="entry name" value="YVTN repeat-like/Quinoprotein amine dehydrogenase"/>
    <property type="match status" value="1"/>
</dbReference>
<dbReference type="SUPFAM" id="SSF51004">
    <property type="entry name" value="C-terminal (heme d1) domain of cytochrome cd1-nitrite reductase"/>
    <property type="match status" value="1"/>
</dbReference>
<evidence type="ECO:0008006" key="2">
    <source>
        <dbReference type="Google" id="ProtNLM"/>
    </source>
</evidence>
<proteinExistence type="predicted"/>
<dbReference type="EMBL" id="BARU01011107">
    <property type="protein sequence ID" value="GAH41269.1"/>
    <property type="molecule type" value="Genomic_DNA"/>
</dbReference>